<dbReference type="Pfam" id="PF08436">
    <property type="entry name" value="DXP_redisom_C"/>
    <property type="match status" value="1"/>
</dbReference>
<comment type="caution">
    <text evidence="9">Lacks conserved residue(s) required for the propagation of feature annotation.</text>
</comment>
<feature type="binding site" evidence="9">
    <location>
        <position position="197"/>
    </location>
    <ligand>
        <name>1-deoxy-D-xylulose 5-phosphate</name>
        <dbReference type="ChEBI" id="CHEBI:57792"/>
    </ligand>
</feature>
<feature type="domain" description="DXP reductoisomerase C-terminal" evidence="12">
    <location>
        <begin position="282"/>
        <end position="398"/>
    </location>
</feature>
<dbReference type="Gene3D" id="3.40.50.720">
    <property type="entry name" value="NAD(P)-binding Rossmann-like Domain"/>
    <property type="match status" value="1"/>
</dbReference>
<feature type="binding site" evidence="9">
    <location>
        <position position="173"/>
    </location>
    <ligand>
        <name>Mn(2+)</name>
        <dbReference type="ChEBI" id="CHEBI:29035"/>
    </ligand>
</feature>
<feature type="binding site" evidence="9">
    <location>
        <position position="33"/>
    </location>
    <ligand>
        <name>NADPH</name>
        <dbReference type="ChEBI" id="CHEBI:57783"/>
    </ligand>
</feature>
<dbReference type="AlphaFoldDB" id="E1Y8V0"/>
<dbReference type="SUPFAM" id="SSF69055">
    <property type="entry name" value="1-deoxy-D-xylulose-5-phosphate reductoisomerase, C-terminal domain"/>
    <property type="match status" value="1"/>
</dbReference>
<dbReference type="GO" id="GO:0070402">
    <property type="term" value="F:NADPH binding"/>
    <property type="evidence" value="ECO:0007669"/>
    <property type="project" value="InterPro"/>
</dbReference>
<dbReference type="EC" id="1.1.1.267" evidence="9"/>
<feature type="binding site" evidence="9">
    <location>
        <position position="35"/>
    </location>
    <ligand>
        <name>NADPH</name>
        <dbReference type="ChEBI" id="CHEBI:57783"/>
    </ligand>
</feature>
<dbReference type="InterPro" id="IPR036291">
    <property type="entry name" value="NAD(P)-bd_dom_sf"/>
</dbReference>
<feature type="binding site" evidence="9">
    <location>
        <position position="239"/>
    </location>
    <ligand>
        <name>1-deoxy-D-xylulose 5-phosphate</name>
        <dbReference type="ChEBI" id="CHEBI:57792"/>
    </ligand>
</feature>
<dbReference type="InterPro" id="IPR013512">
    <property type="entry name" value="DXP_reductoisomerase_N"/>
</dbReference>
<evidence type="ECO:0000256" key="7">
    <source>
        <dbReference type="ARBA" id="ARBA00023229"/>
    </source>
</evidence>
<comment type="catalytic activity">
    <reaction evidence="8">
        <text>2-C-methyl-D-erythritol 4-phosphate + NADP(+) = 1-deoxy-D-xylulose 5-phosphate + NADPH + H(+)</text>
        <dbReference type="Rhea" id="RHEA:13717"/>
        <dbReference type="ChEBI" id="CHEBI:15378"/>
        <dbReference type="ChEBI" id="CHEBI:57783"/>
        <dbReference type="ChEBI" id="CHEBI:57792"/>
        <dbReference type="ChEBI" id="CHEBI:58262"/>
        <dbReference type="ChEBI" id="CHEBI:58349"/>
        <dbReference type="EC" id="1.1.1.267"/>
    </reaction>
    <physiologicalReaction direction="right-to-left" evidence="8">
        <dbReference type="Rhea" id="RHEA:13719"/>
    </physiologicalReaction>
</comment>
<keyword evidence="5 9" id="KW-0560">Oxidoreductase</keyword>
<evidence type="ECO:0000259" key="12">
    <source>
        <dbReference type="Pfam" id="PF13288"/>
    </source>
</evidence>
<feature type="binding site" evidence="9">
    <location>
        <position position="36"/>
    </location>
    <ligand>
        <name>NADPH</name>
        <dbReference type="ChEBI" id="CHEBI:57783"/>
    </ligand>
</feature>
<reference evidence="13" key="1">
    <citation type="journal article" date="2011" name="Environ. Microbiol.">
        <title>Genomic insights into the metabolic potential of the polycyclic aromatic hydrocarbon degrading sulfate-reducing Deltaproteobacterium N47.</title>
        <authorList>
            <person name="Bergmann F."/>
            <person name="Selesi D."/>
            <person name="Weinmaier T."/>
            <person name="Tischler P."/>
            <person name="Rattei T."/>
            <person name="Meckenstock R.U."/>
        </authorList>
    </citation>
    <scope>NUCLEOTIDE SEQUENCE</scope>
</reference>
<gene>
    <name evidence="9" type="primary">dxr</name>
    <name evidence="13" type="ORF">N47_A10230</name>
</gene>
<evidence type="ECO:0000256" key="4">
    <source>
        <dbReference type="ARBA" id="ARBA00022857"/>
    </source>
</evidence>
<evidence type="ECO:0000259" key="10">
    <source>
        <dbReference type="Pfam" id="PF02670"/>
    </source>
</evidence>
<organism evidence="13">
    <name type="scientific">uncultured Desulfobacterium sp</name>
    <dbReference type="NCBI Taxonomy" id="201089"/>
    <lineage>
        <taxon>Bacteria</taxon>
        <taxon>Pseudomonadati</taxon>
        <taxon>Thermodesulfobacteriota</taxon>
        <taxon>Desulfobacteria</taxon>
        <taxon>Desulfobacterales</taxon>
        <taxon>Desulfobacteriaceae</taxon>
        <taxon>Desulfobacterium</taxon>
        <taxon>environmental samples</taxon>
    </lineage>
</organism>
<keyword evidence="13" id="KW-0413">Isomerase</keyword>
<dbReference type="UniPathway" id="UPA00056">
    <property type="reaction ID" value="UER00092"/>
</dbReference>
<keyword evidence="6 9" id="KW-0464">Manganese</keyword>
<keyword evidence="3 9" id="KW-0479">Metal-binding</keyword>
<feature type="binding site" evidence="9">
    <location>
        <position position="145"/>
    </location>
    <ligand>
        <name>NADPH</name>
        <dbReference type="ChEBI" id="CHEBI:57783"/>
    </ligand>
</feature>
<dbReference type="NCBIfam" id="NF009114">
    <property type="entry name" value="PRK12464.1"/>
    <property type="match status" value="1"/>
</dbReference>
<dbReference type="SUPFAM" id="SSF55347">
    <property type="entry name" value="Glyceraldehyde-3-phosphate dehydrogenase-like, C-terminal domain"/>
    <property type="match status" value="1"/>
</dbReference>
<keyword evidence="9" id="KW-0460">Magnesium</keyword>
<dbReference type="PANTHER" id="PTHR30525:SF0">
    <property type="entry name" value="1-DEOXY-D-XYLULOSE 5-PHOSPHATE REDUCTOISOMERASE, CHLOROPLASTIC"/>
    <property type="match status" value="1"/>
</dbReference>
<dbReference type="InterPro" id="IPR013644">
    <property type="entry name" value="DXP_reductoisomerase_C"/>
</dbReference>
<feature type="binding site" evidence="9">
    <location>
        <position position="34"/>
    </location>
    <ligand>
        <name>NADPH</name>
        <dbReference type="ChEBI" id="CHEBI:57783"/>
    </ligand>
</feature>
<feature type="domain" description="1-deoxy-D-xylulose 5-phosphate reductoisomerase N-terminal" evidence="10">
    <location>
        <begin position="27"/>
        <end position="153"/>
    </location>
</feature>
<dbReference type="Pfam" id="PF02670">
    <property type="entry name" value="DXP_reductoisom"/>
    <property type="match status" value="1"/>
</dbReference>
<feature type="binding site" evidence="9">
    <location>
        <position position="173"/>
    </location>
    <ligand>
        <name>1-deoxy-D-xylulose 5-phosphate</name>
        <dbReference type="ChEBI" id="CHEBI:57792"/>
    </ligand>
</feature>
<feature type="binding site" evidence="9">
    <location>
        <position position="146"/>
    </location>
    <ligand>
        <name>1-deoxy-D-xylulose 5-phosphate</name>
        <dbReference type="ChEBI" id="CHEBI:57792"/>
    </ligand>
</feature>
<dbReference type="GO" id="GO:0051484">
    <property type="term" value="P:isopentenyl diphosphate biosynthetic process, methylerythritol 4-phosphate pathway involved in terpenoid biosynthetic process"/>
    <property type="evidence" value="ECO:0007669"/>
    <property type="project" value="UniProtKB-ARBA"/>
</dbReference>
<comment type="pathway">
    <text evidence="1 9">Isoprenoid biosynthesis; isopentenyl diphosphate biosynthesis via DXP pathway; isopentenyl diphosphate from 1-deoxy-D-xylulose 5-phosphate: step 1/6.</text>
</comment>
<comment type="function">
    <text evidence="9">Catalyzes the NADPH-dependent rearrangement and reduction of 1-deoxy-D-xylulose-5-phosphate (DXP) to 2-C-methyl-D-erythritol 4-phosphate (MEP).</text>
</comment>
<dbReference type="FunFam" id="3.40.50.720:FF:000045">
    <property type="entry name" value="1-deoxy-D-xylulose 5-phosphate reductoisomerase"/>
    <property type="match status" value="1"/>
</dbReference>
<evidence type="ECO:0000256" key="8">
    <source>
        <dbReference type="ARBA" id="ARBA00048543"/>
    </source>
</evidence>
<evidence type="ECO:0000259" key="11">
    <source>
        <dbReference type="Pfam" id="PF08436"/>
    </source>
</evidence>
<evidence type="ECO:0000313" key="13">
    <source>
        <dbReference type="EMBL" id="CBX26994.1"/>
    </source>
</evidence>
<dbReference type="InterPro" id="IPR026877">
    <property type="entry name" value="DXPR_C"/>
</dbReference>
<evidence type="ECO:0000256" key="5">
    <source>
        <dbReference type="ARBA" id="ARBA00023002"/>
    </source>
</evidence>
<accession>E1Y8V0</accession>
<comment type="similarity">
    <text evidence="2 9">Belongs to the DXR family.</text>
</comment>
<evidence type="ECO:0000256" key="9">
    <source>
        <dbReference type="HAMAP-Rule" id="MF_00183"/>
    </source>
</evidence>
<feature type="binding site" evidence="9">
    <location>
        <position position="171"/>
    </location>
    <ligand>
        <name>Mn(2+)</name>
        <dbReference type="ChEBI" id="CHEBI:29035"/>
    </ligand>
</feature>
<dbReference type="NCBIfam" id="TIGR00243">
    <property type="entry name" value="Dxr"/>
    <property type="match status" value="1"/>
</dbReference>
<dbReference type="GO" id="GO:0016853">
    <property type="term" value="F:isomerase activity"/>
    <property type="evidence" value="ECO:0007669"/>
    <property type="project" value="UniProtKB-KW"/>
</dbReference>
<sequence>MPGFLNNIFFNKKRLKDTSRFNIMKSLSILGSTGSIGKNTLKIVEMFGDKFRIRALAAKNNVLLLAQQIKIFMPDIAVVFDEQSAVELKSITSGTDVKILYGNEGYKAAASWDQVDMVVAAMVGSAGLLPVLAAIDAGKDIALANKETLVMAGDIVMKKAREKGVKILPIDSEHSAIFQCLSGQRRQDMDKIMLTASGGPFFNLAASRFDKIKPEDATNHPVWQMGEKISIDSATMMNKGLEVIEAKHLFEVSVDNIEVLIHPQSIVHSMVSFKDGTVIAQMGIPDMKGAIAYALSYPKRLSIGQAVPDFNSIGSLEFKKPDTEKFPCIDLAFYAGKTGGTLPAVMNAANEIAVEAFLNRKISFIYIPEVIRKTMEKHFVIANPMLSDILDADFWARNIAAELISG</sequence>
<feature type="binding site" evidence="9">
    <location>
        <position position="220"/>
    </location>
    <ligand>
        <name>1-deoxy-D-xylulose 5-phosphate</name>
        <dbReference type="ChEBI" id="CHEBI:57792"/>
    </ligand>
</feature>
<keyword evidence="7 9" id="KW-0414">Isoprene biosynthesis</keyword>
<feature type="binding site" evidence="9">
    <location>
        <position position="226"/>
    </location>
    <ligand>
        <name>NADPH</name>
        <dbReference type="ChEBI" id="CHEBI:57783"/>
    </ligand>
</feature>
<feature type="binding site" evidence="9">
    <location>
        <position position="147"/>
    </location>
    <ligand>
        <name>NADPH</name>
        <dbReference type="ChEBI" id="CHEBI:57783"/>
    </ligand>
</feature>
<evidence type="ECO:0000256" key="6">
    <source>
        <dbReference type="ARBA" id="ARBA00023211"/>
    </source>
</evidence>
<dbReference type="InterPro" id="IPR003821">
    <property type="entry name" value="DXP_reductoisomerase"/>
</dbReference>
<protein>
    <recommendedName>
        <fullName evidence="9">1-deoxy-D-xylulose 5-phosphate reductoisomerase</fullName>
        <shortName evidence="9">DXP reductoisomerase</shortName>
        <ecNumber evidence="9">1.1.1.267</ecNumber>
    </recommendedName>
    <alternativeName>
        <fullName evidence="9">1-deoxyxylulose-5-phosphate reductoisomerase</fullName>
    </alternativeName>
    <alternativeName>
        <fullName evidence="9">2-C-methyl-D-erythritol 4-phosphate synthase</fullName>
    </alternativeName>
</protein>
<dbReference type="EMBL" id="FR695864">
    <property type="protein sequence ID" value="CBX26994.1"/>
    <property type="molecule type" value="Genomic_DNA"/>
</dbReference>
<dbReference type="GO" id="GO:0030145">
    <property type="term" value="F:manganese ion binding"/>
    <property type="evidence" value="ECO:0007669"/>
    <property type="project" value="TreeGrafter"/>
</dbReference>
<dbReference type="PIRSF" id="PIRSF006205">
    <property type="entry name" value="Dxp_reductismrs"/>
    <property type="match status" value="1"/>
</dbReference>
<dbReference type="GO" id="GO:0030604">
    <property type="term" value="F:1-deoxy-D-xylulose-5-phosphate reductoisomerase activity"/>
    <property type="evidence" value="ECO:0007669"/>
    <property type="project" value="UniProtKB-UniRule"/>
</dbReference>
<feature type="domain" description="1-deoxy-D-xylulose 5-phosphate reductoisomerase C-terminal" evidence="11">
    <location>
        <begin position="167"/>
        <end position="250"/>
    </location>
</feature>
<dbReference type="Gene3D" id="1.10.1740.10">
    <property type="match status" value="1"/>
</dbReference>
<evidence type="ECO:0000256" key="1">
    <source>
        <dbReference type="ARBA" id="ARBA00005094"/>
    </source>
</evidence>
<feature type="binding site" evidence="9">
    <location>
        <position position="242"/>
    </location>
    <ligand>
        <name>Mn(2+)</name>
        <dbReference type="ChEBI" id="CHEBI:29035"/>
    </ligand>
</feature>
<dbReference type="PANTHER" id="PTHR30525">
    <property type="entry name" value="1-DEOXY-D-XYLULOSE 5-PHOSPHATE REDUCTOISOMERASE"/>
    <property type="match status" value="1"/>
</dbReference>
<dbReference type="SUPFAM" id="SSF51735">
    <property type="entry name" value="NAD(P)-binding Rossmann-fold domains"/>
    <property type="match status" value="1"/>
</dbReference>
<feature type="binding site" evidence="9">
    <location>
        <position position="238"/>
    </location>
    <ligand>
        <name>1-deoxy-D-xylulose 5-phosphate</name>
        <dbReference type="ChEBI" id="CHEBI:57792"/>
    </ligand>
</feature>
<dbReference type="Pfam" id="PF13288">
    <property type="entry name" value="DXPR_C"/>
    <property type="match status" value="1"/>
</dbReference>
<keyword evidence="4 9" id="KW-0521">NADP</keyword>
<dbReference type="HAMAP" id="MF_00183">
    <property type="entry name" value="DXP_reductoisom"/>
    <property type="match status" value="1"/>
</dbReference>
<feature type="binding site" evidence="9">
    <location>
        <position position="61"/>
    </location>
    <ligand>
        <name>NADPH</name>
        <dbReference type="ChEBI" id="CHEBI:57783"/>
    </ligand>
</feature>
<dbReference type="InterPro" id="IPR036169">
    <property type="entry name" value="DXPR_C_sf"/>
</dbReference>
<comment type="cofactor">
    <cofactor evidence="9">
        <name>Mg(2+)</name>
        <dbReference type="ChEBI" id="CHEBI:18420"/>
    </cofactor>
    <cofactor evidence="9">
        <name>Mn(2+)</name>
        <dbReference type="ChEBI" id="CHEBI:29035"/>
    </cofactor>
</comment>
<name>E1Y8V0_9BACT</name>
<feature type="binding site" evidence="9">
    <location>
        <position position="242"/>
    </location>
    <ligand>
        <name>1-deoxy-D-xylulose 5-phosphate</name>
        <dbReference type="ChEBI" id="CHEBI:57792"/>
    </ligand>
</feature>
<evidence type="ECO:0000256" key="2">
    <source>
        <dbReference type="ARBA" id="ARBA00006825"/>
    </source>
</evidence>
<evidence type="ECO:0000256" key="3">
    <source>
        <dbReference type="ARBA" id="ARBA00022723"/>
    </source>
</evidence>
<proteinExistence type="inferred from homology"/>
<feature type="binding site" evidence="9">
    <location>
        <position position="172"/>
    </location>
    <ligand>
        <name>1-deoxy-D-xylulose 5-phosphate</name>
        <dbReference type="ChEBI" id="CHEBI:57792"/>
    </ligand>
</feature>
<feature type="binding site" evidence="9">
    <location>
        <position position="233"/>
    </location>
    <ligand>
        <name>1-deoxy-D-xylulose 5-phosphate</name>
        <dbReference type="ChEBI" id="CHEBI:57792"/>
    </ligand>
</feature>